<dbReference type="InterPro" id="IPR019775">
    <property type="entry name" value="WD40_repeat_CS"/>
</dbReference>
<keyword evidence="1" id="KW-0853">WD repeat</keyword>
<organism evidence="3 4">
    <name type="scientific">Volvox africanus</name>
    <dbReference type="NCBI Taxonomy" id="51714"/>
    <lineage>
        <taxon>Eukaryota</taxon>
        <taxon>Viridiplantae</taxon>
        <taxon>Chlorophyta</taxon>
        <taxon>core chlorophytes</taxon>
        <taxon>Chlorophyceae</taxon>
        <taxon>CS clade</taxon>
        <taxon>Chlamydomonadales</taxon>
        <taxon>Volvocaceae</taxon>
        <taxon>Volvox</taxon>
    </lineage>
</organism>
<proteinExistence type="predicted"/>
<gene>
    <name evidence="3" type="ORF">VaNZ11_001268</name>
</gene>
<dbReference type="EMBL" id="BSDZ01000004">
    <property type="protein sequence ID" value="GLI59443.1"/>
    <property type="molecule type" value="Genomic_DNA"/>
</dbReference>
<dbReference type="InterPro" id="IPR001680">
    <property type="entry name" value="WD40_rpt"/>
</dbReference>
<keyword evidence="4" id="KW-1185">Reference proteome</keyword>
<dbReference type="PROSITE" id="PS00678">
    <property type="entry name" value="WD_REPEATS_1"/>
    <property type="match status" value="1"/>
</dbReference>
<feature type="repeat" description="WD" evidence="1">
    <location>
        <begin position="21"/>
        <end position="35"/>
    </location>
</feature>
<feature type="non-terminal residue" evidence="3">
    <location>
        <position position="241"/>
    </location>
</feature>
<reference evidence="3 4" key="1">
    <citation type="journal article" date="2023" name="IScience">
        <title>Expanded male sex-determining region conserved during the evolution of homothallism in the green alga Volvox.</title>
        <authorList>
            <person name="Yamamoto K."/>
            <person name="Matsuzaki R."/>
            <person name="Mahakham W."/>
            <person name="Heman W."/>
            <person name="Sekimoto H."/>
            <person name="Kawachi M."/>
            <person name="Minakuchi Y."/>
            <person name="Toyoda A."/>
            <person name="Nozaki H."/>
        </authorList>
    </citation>
    <scope>NUCLEOTIDE SEQUENCE [LARGE SCALE GENOMIC DNA]</scope>
    <source>
        <strain evidence="3 4">NIES-4468</strain>
    </source>
</reference>
<evidence type="ECO:0000256" key="1">
    <source>
        <dbReference type="PROSITE-ProRule" id="PRU00221"/>
    </source>
</evidence>
<protein>
    <submittedName>
        <fullName evidence="3">Uncharacterized protein</fullName>
    </submittedName>
</protein>
<feature type="region of interest" description="Disordered" evidence="2">
    <location>
        <begin position="207"/>
        <end position="241"/>
    </location>
</feature>
<dbReference type="PROSITE" id="PS50082">
    <property type="entry name" value="WD_REPEATS_2"/>
    <property type="match status" value="1"/>
</dbReference>
<feature type="non-terminal residue" evidence="3">
    <location>
        <position position="1"/>
    </location>
</feature>
<feature type="compositionally biased region" description="Gly residues" evidence="2">
    <location>
        <begin position="117"/>
        <end position="126"/>
    </location>
</feature>
<accession>A0ABQ5RQF1</accession>
<evidence type="ECO:0000313" key="3">
    <source>
        <dbReference type="EMBL" id="GLI59443.1"/>
    </source>
</evidence>
<comment type="caution">
    <text evidence="3">The sequence shown here is derived from an EMBL/GenBank/DDBJ whole genome shotgun (WGS) entry which is preliminary data.</text>
</comment>
<sequence>GGYGTGSAGAGVAAGEHGCVLATAGADSAIRLWDLGEWLAAHMDGGQTGNLKNGMPPPSSLGSCGSRGCGQPLGPGLVVRTAWTAYGGLVEQIIRFKPRPPPSAVQSPPPDPLTGMQGRGRGGDGGTARKQMPPLPPPGLAAATDGARCLALCGGGDVMLAATYSGAVYLLDLRCGRAAPPREGRPRNEELAVGLAGDVVQREVKLQEETAPTTDPIRAEESPGIPTSSFQSEEADDDAGK</sequence>
<feature type="compositionally biased region" description="Pro residues" evidence="2">
    <location>
        <begin position="99"/>
        <end position="112"/>
    </location>
</feature>
<dbReference type="SUPFAM" id="SSF50998">
    <property type="entry name" value="Quinoprotein alcohol dehydrogenase-like"/>
    <property type="match status" value="1"/>
</dbReference>
<dbReference type="Proteomes" id="UP001165090">
    <property type="component" value="Unassembled WGS sequence"/>
</dbReference>
<feature type="region of interest" description="Disordered" evidence="2">
    <location>
        <begin position="98"/>
        <end position="140"/>
    </location>
</feature>
<name>A0ABQ5RQF1_9CHLO</name>
<evidence type="ECO:0000256" key="2">
    <source>
        <dbReference type="SAM" id="MobiDB-lite"/>
    </source>
</evidence>
<evidence type="ECO:0000313" key="4">
    <source>
        <dbReference type="Proteomes" id="UP001165090"/>
    </source>
</evidence>
<dbReference type="InterPro" id="IPR011047">
    <property type="entry name" value="Quinoprotein_ADH-like_sf"/>
</dbReference>